<dbReference type="RefSeq" id="WP_327163832.1">
    <property type="nucleotide sequence ID" value="NZ_CP108062.1"/>
</dbReference>
<protein>
    <submittedName>
        <fullName evidence="3">DUF4328 domain-containing protein</fullName>
    </submittedName>
</protein>
<dbReference type="Pfam" id="PF14219">
    <property type="entry name" value="DUF4328"/>
    <property type="match status" value="1"/>
</dbReference>
<name>A0ABZ1L821_9ACTN</name>
<keyword evidence="1" id="KW-0472">Membrane</keyword>
<reference evidence="3 4" key="1">
    <citation type="submission" date="2022-10" db="EMBL/GenBank/DDBJ databases">
        <title>The complete genomes of actinobacterial strains from the NBC collection.</title>
        <authorList>
            <person name="Joergensen T.S."/>
            <person name="Alvarez Arevalo M."/>
            <person name="Sterndorff E.B."/>
            <person name="Faurdal D."/>
            <person name="Vuksanovic O."/>
            <person name="Mourched A.-S."/>
            <person name="Charusanti P."/>
            <person name="Shaw S."/>
            <person name="Blin K."/>
            <person name="Weber T."/>
        </authorList>
    </citation>
    <scope>NUCLEOTIDE SEQUENCE [LARGE SCALE GENOMIC DNA]</scope>
    <source>
        <strain evidence="3 4">NBC_00123</strain>
    </source>
</reference>
<dbReference type="Proteomes" id="UP001622594">
    <property type="component" value="Chromosome"/>
</dbReference>
<accession>A0ABZ1L821</accession>
<evidence type="ECO:0000256" key="1">
    <source>
        <dbReference type="SAM" id="Phobius"/>
    </source>
</evidence>
<evidence type="ECO:0000259" key="2">
    <source>
        <dbReference type="Pfam" id="PF14219"/>
    </source>
</evidence>
<sequence>MLTLRNPVGLSHAVVALLAGNIFFDVLLGLADVRDLAADGTEYFDSTRFGPLDLNLVYSVSFTLYVATGIVFIVWFHRLRKNAEVWAGDLQTRKPGYAIGGWFIPLGNFWIPRAVAVEIWRASRWEPYAADGKRELTLLNTWWTCWILGTVVNWTSGQMFKTAETTGDYDAASQWSLVGFGLDIVAAVLAILFVRRLTSMQHTKATGMIPAAQ</sequence>
<feature type="transmembrane region" description="Helical" evidence="1">
    <location>
        <begin position="12"/>
        <end position="33"/>
    </location>
</feature>
<feature type="transmembrane region" description="Helical" evidence="1">
    <location>
        <begin position="136"/>
        <end position="155"/>
    </location>
</feature>
<evidence type="ECO:0000313" key="3">
    <source>
        <dbReference type="EMBL" id="WTR70605.1"/>
    </source>
</evidence>
<organism evidence="3 4">
    <name type="scientific">Streptomyces zaomyceticus</name>
    <dbReference type="NCBI Taxonomy" id="68286"/>
    <lineage>
        <taxon>Bacteria</taxon>
        <taxon>Bacillati</taxon>
        <taxon>Actinomycetota</taxon>
        <taxon>Actinomycetes</taxon>
        <taxon>Kitasatosporales</taxon>
        <taxon>Streptomycetaceae</taxon>
        <taxon>Streptomyces</taxon>
    </lineage>
</organism>
<feature type="domain" description="DUF4328" evidence="2">
    <location>
        <begin position="60"/>
        <end position="198"/>
    </location>
</feature>
<keyword evidence="1" id="KW-0812">Transmembrane</keyword>
<keyword evidence="4" id="KW-1185">Reference proteome</keyword>
<evidence type="ECO:0000313" key="4">
    <source>
        <dbReference type="Proteomes" id="UP001622594"/>
    </source>
</evidence>
<proteinExistence type="predicted"/>
<keyword evidence="1" id="KW-1133">Transmembrane helix</keyword>
<gene>
    <name evidence="3" type="ORF">OG814_15620</name>
</gene>
<feature type="transmembrane region" description="Helical" evidence="1">
    <location>
        <begin position="54"/>
        <end position="76"/>
    </location>
</feature>
<dbReference type="InterPro" id="IPR025565">
    <property type="entry name" value="DUF4328"/>
</dbReference>
<feature type="transmembrane region" description="Helical" evidence="1">
    <location>
        <begin position="175"/>
        <end position="194"/>
    </location>
</feature>
<dbReference type="EMBL" id="CP108188">
    <property type="protein sequence ID" value="WTR70605.1"/>
    <property type="molecule type" value="Genomic_DNA"/>
</dbReference>